<dbReference type="EMBL" id="JNVN01001187">
    <property type="protein sequence ID" value="KHJ33859.1"/>
    <property type="molecule type" value="Genomic_DNA"/>
</dbReference>
<comment type="caution">
    <text evidence="2">The sequence shown here is derived from an EMBL/GenBank/DDBJ whole genome shotgun (WGS) entry which is preliminary data.</text>
</comment>
<keyword evidence="3" id="KW-1185">Reference proteome</keyword>
<accession>A0A0B1PB43</accession>
<dbReference type="Proteomes" id="UP000030854">
    <property type="component" value="Unassembled WGS sequence"/>
</dbReference>
<feature type="region of interest" description="Disordered" evidence="1">
    <location>
        <begin position="92"/>
        <end position="112"/>
    </location>
</feature>
<name>A0A0B1PB43_UNCNE</name>
<evidence type="ECO:0000313" key="2">
    <source>
        <dbReference type="EMBL" id="KHJ33859.1"/>
    </source>
</evidence>
<reference evidence="2 3" key="1">
    <citation type="journal article" date="2014" name="BMC Genomics">
        <title>Adaptive genomic structural variation in the grape powdery mildew pathogen, Erysiphe necator.</title>
        <authorList>
            <person name="Jones L."/>
            <person name="Riaz S."/>
            <person name="Morales-Cruz A."/>
            <person name="Amrine K.C."/>
            <person name="McGuire B."/>
            <person name="Gubler W.D."/>
            <person name="Walker M.A."/>
            <person name="Cantu D."/>
        </authorList>
    </citation>
    <scope>NUCLEOTIDE SEQUENCE [LARGE SCALE GENOMIC DNA]</scope>
    <source>
        <strain evidence="3">c</strain>
    </source>
</reference>
<organism evidence="2 3">
    <name type="scientific">Uncinula necator</name>
    <name type="common">Grape powdery mildew</name>
    <dbReference type="NCBI Taxonomy" id="52586"/>
    <lineage>
        <taxon>Eukaryota</taxon>
        <taxon>Fungi</taxon>
        <taxon>Dikarya</taxon>
        <taxon>Ascomycota</taxon>
        <taxon>Pezizomycotina</taxon>
        <taxon>Leotiomycetes</taxon>
        <taxon>Erysiphales</taxon>
        <taxon>Erysiphaceae</taxon>
        <taxon>Erysiphe</taxon>
    </lineage>
</organism>
<evidence type="ECO:0000313" key="3">
    <source>
        <dbReference type="Proteomes" id="UP000030854"/>
    </source>
</evidence>
<gene>
    <name evidence="2" type="ORF">EV44_g4356</name>
</gene>
<evidence type="ECO:0000256" key="1">
    <source>
        <dbReference type="SAM" id="MobiDB-lite"/>
    </source>
</evidence>
<feature type="compositionally biased region" description="Basic residues" evidence="1">
    <location>
        <begin position="103"/>
        <end position="112"/>
    </location>
</feature>
<dbReference type="AlphaFoldDB" id="A0A0B1PB43"/>
<feature type="compositionally biased region" description="Polar residues" evidence="1">
    <location>
        <begin position="92"/>
        <end position="102"/>
    </location>
</feature>
<dbReference type="HOGENOM" id="CLU_071130_0_0_1"/>
<proteinExistence type="predicted"/>
<sequence>MTDETQQSDDYYRNSQPNCVKQLPIRQDLSNLIEEQARVFNARLTEARRVIKQFTALYESISDPEIRDTREAAAAGIKDKLRIILTGVNESNSKTSQTNRKTMTLKKVSHKKPEKVIDLTTTQTRSDMGKRPTNQDSMAIETKNQTKKAVQSSWTEVIRRNPKTHTKPTQTAVTHTVANHKPVSNAITVEETKQDERLFLRVGVENAWRRMSPHYVKLSLAAKLKTASSVIEKVTVVNSGFAVTAASEAARNLLLQEARVLKDLDMKLEPASKWVSILAANVPDRLNTLNGVIPVTAKMVSEETSLKNGVHPTSVRAFVSSPERPASD</sequence>
<protein>
    <submittedName>
        <fullName evidence="2">Putative eka-like protein</fullName>
    </submittedName>
</protein>